<evidence type="ECO:0000313" key="3">
    <source>
        <dbReference type="EMBL" id="KAG2187044.1"/>
    </source>
</evidence>
<evidence type="ECO:0000259" key="2">
    <source>
        <dbReference type="PROSITE" id="PS50888"/>
    </source>
</evidence>
<dbReference type="AlphaFoldDB" id="A0A8H7UQB2"/>
<evidence type="ECO:0000313" key="4">
    <source>
        <dbReference type="Proteomes" id="UP000612746"/>
    </source>
</evidence>
<feature type="domain" description="BHLH" evidence="2">
    <location>
        <begin position="66"/>
        <end position="143"/>
    </location>
</feature>
<dbReference type="PROSITE" id="PS50888">
    <property type="entry name" value="BHLH"/>
    <property type="match status" value="1"/>
</dbReference>
<evidence type="ECO:0000256" key="1">
    <source>
        <dbReference type="SAM" id="MobiDB-lite"/>
    </source>
</evidence>
<dbReference type="InterPro" id="IPR036638">
    <property type="entry name" value="HLH_DNA-bd_sf"/>
</dbReference>
<dbReference type="Proteomes" id="UP000612746">
    <property type="component" value="Unassembled WGS sequence"/>
</dbReference>
<keyword evidence="4" id="KW-1185">Reference proteome</keyword>
<dbReference type="GO" id="GO:0046983">
    <property type="term" value="F:protein dimerization activity"/>
    <property type="evidence" value="ECO:0007669"/>
    <property type="project" value="InterPro"/>
</dbReference>
<dbReference type="OrthoDB" id="690068at2759"/>
<sequence length="229" mass="25874">MSLKKIPISERRATYPLEHRLKTYSPEKIHQQLIDAATTKKMVVNGVNILNNRSVDCSTAKDRIRQRRETHNKVERRRRDILVGEYKLLCHFTKSCLNLLAPVQVQNSLIAELSDIVPCATDAKDKSQRAAVLRRTVQYVRWVQAENQTLRSQLNLPEEDISFIPDDDDQLMNEHSMPRSRSPTVESCSNSDQGDDSGSSCGSHPILSSGTYHTFSIATNDAMIDVHTG</sequence>
<gene>
    <name evidence="3" type="ORF">INT44_003272</name>
</gene>
<feature type="compositionally biased region" description="Acidic residues" evidence="1">
    <location>
        <begin position="162"/>
        <end position="171"/>
    </location>
</feature>
<dbReference type="InterPro" id="IPR011598">
    <property type="entry name" value="bHLH_dom"/>
</dbReference>
<name>A0A8H7UQB2_9FUNG</name>
<reference evidence="3" key="1">
    <citation type="submission" date="2020-12" db="EMBL/GenBank/DDBJ databases">
        <title>Metabolic potential, ecology and presence of endohyphal bacteria is reflected in genomic diversity of Mucoromycotina.</title>
        <authorList>
            <person name="Muszewska A."/>
            <person name="Okrasinska A."/>
            <person name="Steczkiewicz K."/>
            <person name="Drgas O."/>
            <person name="Orlowska M."/>
            <person name="Perlinska-Lenart U."/>
            <person name="Aleksandrzak-Piekarczyk T."/>
            <person name="Szatraj K."/>
            <person name="Zielenkiewicz U."/>
            <person name="Pilsyk S."/>
            <person name="Malc E."/>
            <person name="Mieczkowski P."/>
            <person name="Kruszewska J.S."/>
            <person name="Biernat P."/>
            <person name="Pawlowska J."/>
        </authorList>
    </citation>
    <scope>NUCLEOTIDE SEQUENCE</scope>
    <source>
        <strain evidence="3">WA0000051536</strain>
    </source>
</reference>
<dbReference type="EMBL" id="JAEPRA010000004">
    <property type="protein sequence ID" value="KAG2187044.1"/>
    <property type="molecule type" value="Genomic_DNA"/>
</dbReference>
<proteinExistence type="predicted"/>
<comment type="caution">
    <text evidence="3">The sequence shown here is derived from an EMBL/GenBank/DDBJ whole genome shotgun (WGS) entry which is preliminary data.</text>
</comment>
<protein>
    <recommendedName>
        <fullName evidence="2">BHLH domain-containing protein</fullName>
    </recommendedName>
</protein>
<accession>A0A8H7UQB2</accession>
<organism evidence="3 4">
    <name type="scientific">Umbelopsis vinacea</name>
    <dbReference type="NCBI Taxonomy" id="44442"/>
    <lineage>
        <taxon>Eukaryota</taxon>
        <taxon>Fungi</taxon>
        <taxon>Fungi incertae sedis</taxon>
        <taxon>Mucoromycota</taxon>
        <taxon>Mucoromycotina</taxon>
        <taxon>Umbelopsidomycetes</taxon>
        <taxon>Umbelopsidales</taxon>
        <taxon>Umbelopsidaceae</taxon>
        <taxon>Umbelopsis</taxon>
    </lineage>
</organism>
<dbReference type="SUPFAM" id="SSF47459">
    <property type="entry name" value="HLH, helix-loop-helix DNA-binding domain"/>
    <property type="match status" value="1"/>
</dbReference>
<dbReference type="SMART" id="SM00353">
    <property type="entry name" value="HLH"/>
    <property type="match status" value="1"/>
</dbReference>
<dbReference type="Gene3D" id="4.10.280.10">
    <property type="entry name" value="Helix-loop-helix DNA-binding domain"/>
    <property type="match status" value="1"/>
</dbReference>
<feature type="compositionally biased region" description="Low complexity" evidence="1">
    <location>
        <begin position="187"/>
        <end position="203"/>
    </location>
</feature>
<feature type="region of interest" description="Disordered" evidence="1">
    <location>
        <begin position="162"/>
        <end position="203"/>
    </location>
</feature>